<feature type="region of interest" description="Disordered" evidence="1">
    <location>
        <begin position="177"/>
        <end position="224"/>
    </location>
</feature>
<dbReference type="EMBL" id="JBJKFK010000329">
    <property type="protein sequence ID" value="KAL3317806.1"/>
    <property type="molecule type" value="Genomic_DNA"/>
</dbReference>
<keyword evidence="3" id="KW-1185">Reference proteome</keyword>
<reference evidence="2 3" key="1">
    <citation type="submission" date="2024-11" db="EMBL/GenBank/DDBJ databases">
        <title>Adaptive evolution of stress response genes in parasites aligns with host niche diversity.</title>
        <authorList>
            <person name="Hahn C."/>
            <person name="Resl P."/>
        </authorList>
    </citation>
    <scope>NUCLEOTIDE SEQUENCE [LARGE SCALE GENOMIC DNA]</scope>
    <source>
        <strain evidence="2">EGGRZ-B1_66</strain>
        <tissue evidence="2">Body</tissue>
    </source>
</reference>
<feature type="compositionally biased region" description="Basic and acidic residues" evidence="1">
    <location>
        <begin position="279"/>
        <end position="294"/>
    </location>
</feature>
<evidence type="ECO:0000256" key="1">
    <source>
        <dbReference type="SAM" id="MobiDB-lite"/>
    </source>
</evidence>
<protein>
    <submittedName>
        <fullName evidence="2">Uncharacterized protein</fullName>
    </submittedName>
</protein>
<evidence type="ECO:0000313" key="2">
    <source>
        <dbReference type="EMBL" id="KAL3317806.1"/>
    </source>
</evidence>
<dbReference type="Proteomes" id="UP001626550">
    <property type="component" value="Unassembled WGS sequence"/>
</dbReference>
<sequence>MLLKIAEGIDREKMLCDLLSSDDLVSSSFTKTGPLVLAQNVQLQGAKNPRLMAIYSKCIIFAKYKALVDATRASTRISKRIEIQATLPFAEMAFQEHMDNKAEAFCVSNFREPNRHFVVRAVRGKERLCYEIKRLIIDNYPYYVPEKSRRFLLESNNSGKISSKSFRVERKNRFPSIRSCKKNSMRSKSSLSISKPVGNTNDNESDKKKQVESSESLSNLIDRESGNDARSVELDFLQITLDICEEQIGMGMKQQLEDNREPLLSERLISTLLDSHKKTFDRDQKSPRRLHDSGDSGMWSSEKHESYESIYSLGSSMKIESIPWFDDETSEMPIFSVKPSDGSSLMEETLPIWKKIFERPL</sequence>
<feature type="region of interest" description="Disordered" evidence="1">
    <location>
        <begin position="279"/>
        <end position="301"/>
    </location>
</feature>
<gene>
    <name evidence="2" type="ORF">Ciccas_003546</name>
</gene>
<accession>A0ABD2QE38</accession>
<feature type="compositionally biased region" description="Low complexity" evidence="1">
    <location>
        <begin position="186"/>
        <end position="195"/>
    </location>
</feature>
<proteinExistence type="predicted"/>
<name>A0ABD2QE38_9PLAT</name>
<organism evidence="2 3">
    <name type="scientific">Cichlidogyrus casuarinus</name>
    <dbReference type="NCBI Taxonomy" id="1844966"/>
    <lineage>
        <taxon>Eukaryota</taxon>
        <taxon>Metazoa</taxon>
        <taxon>Spiralia</taxon>
        <taxon>Lophotrochozoa</taxon>
        <taxon>Platyhelminthes</taxon>
        <taxon>Monogenea</taxon>
        <taxon>Monopisthocotylea</taxon>
        <taxon>Dactylogyridea</taxon>
        <taxon>Ancyrocephalidae</taxon>
        <taxon>Cichlidogyrus</taxon>
    </lineage>
</organism>
<comment type="caution">
    <text evidence="2">The sequence shown here is derived from an EMBL/GenBank/DDBJ whole genome shotgun (WGS) entry which is preliminary data.</text>
</comment>
<evidence type="ECO:0000313" key="3">
    <source>
        <dbReference type="Proteomes" id="UP001626550"/>
    </source>
</evidence>
<dbReference type="AlphaFoldDB" id="A0ABD2QE38"/>